<feature type="domain" description="IFT52 central" evidence="2">
    <location>
        <begin position="244"/>
        <end position="318"/>
    </location>
</feature>
<dbReference type="Pfam" id="PF21178">
    <property type="entry name" value="Itf52_C"/>
    <property type="match status" value="1"/>
</dbReference>
<name>A0A176WAU8_MARPO</name>
<dbReference type="GO" id="GO:0060271">
    <property type="term" value="P:cilium assembly"/>
    <property type="evidence" value="ECO:0007669"/>
    <property type="project" value="TreeGrafter"/>
</dbReference>
<evidence type="ECO:0000259" key="1">
    <source>
        <dbReference type="Pfam" id="PF21178"/>
    </source>
</evidence>
<evidence type="ECO:0000259" key="2">
    <source>
        <dbReference type="Pfam" id="PF23352"/>
    </source>
</evidence>
<evidence type="ECO:0008006" key="6">
    <source>
        <dbReference type="Google" id="ProtNLM"/>
    </source>
</evidence>
<dbReference type="PANTHER" id="PTHR12969">
    <property type="entry name" value="NGD5/OSM-6/IFT52"/>
    <property type="match status" value="1"/>
</dbReference>
<organism evidence="4 5">
    <name type="scientific">Marchantia polymorpha subsp. ruderalis</name>
    <dbReference type="NCBI Taxonomy" id="1480154"/>
    <lineage>
        <taxon>Eukaryota</taxon>
        <taxon>Viridiplantae</taxon>
        <taxon>Streptophyta</taxon>
        <taxon>Embryophyta</taxon>
        <taxon>Marchantiophyta</taxon>
        <taxon>Marchantiopsida</taxon>
        <taxon>Marchantiidae</taxon>
        <taxon>Marchantiales</taxon>
        <taxon>Marchantiaceae</taxon>
        <taxon>Marchantia</taxon>
    </lineage>
</organism>
<dbReference type="GO" id="GO:0005929">
    <property type="term" value="C:cilium"/>
    <property type="evidence" value="ECO:0007669"/>
    <property type="project" value="TreeGrafter"/>
</dbReference>
<dbReference type="InterPro" id="IPR055460">
    <property type="entry name" value="IFT52_central"/>
</dbReference>
<feature type="domain" description="IFT52 GIFT" evidence="3">
    <location>
        <begin position="22"/>
        <end position="128"/>
    </location>
</feature>
<reference evidence="4" key="1">
    <citation type="submission" date="2016-03" db="EMBL/GenBank/DDBJ databases">
        <title>Mechanisms controlling the formation of the plant cell surface in tip-growing cells are functionally conserved among land plants.</title>
        <authorList>
            <person name="Honkanen S."/>
            <person name="Jones V.A."/>
            <person name="Morieri G."/>
            <person name="Champion C."/>
            <person name="Hetherington A.J."/>
            <person name="Kelly S."/>
            <person name="Saint-Marcoux D."/>
            <person name="Proust H."/>
            <person name="Prescott H."/>
            <person name="Dolan L."/>
        </authorList>
    </citation>
    <scope>NUCLEOTIDE SEQUENCE [LARGE SCALE GENOMIC DNA]</scope>
    <source>
        <tissue evidence="4">Whole gametophyte</tissue>
    </source>
</reference>
<dbReference type="Proteomes" id="UP000077202">
    <property type="component" value="Unassembled WGS sequence"/>
</dbReference>
<sequence>MESGVGNCSGKGGASGPALPLIIFNCCKRESHTPNQGFKHMVRRFRGSYRTLSNKEEISLQVFNDGVLIIFGCPKEKFTPDEVEAIWGYVRGGGCLLFLSSSGGDGHQKTNVNDIIQEYGITINSDCLFGKSGVKRVEETPHSSPDSNRMNLQDFDNRGGDKDFHLVYPHGPTLTVQAPAAAILSSGMIAYPVNRPIGAIWEGPKGQGRIAVLGSVTAFEDIWLEKEDNSKLLDFLLLWLTRQTSIEEAEELPKDFTRLVDDKLFEYHTNLTPEVVKLYKKLGVKHTPLTLIAPQFEMPTPPLQPAVFAPALRELPPPALDLFDLDECLASPASHLAQLTNKCKGADKEDLNYYITKGASYVGLTPEIVGVAAESGSREAGMAYLSFLFKEIVSMKRRRTASDVHSPHKQALESVPVFLLSL</sequence>
<dbReference type="EMBL" id="LVLJ01001507">
    <property type="protein sequence ID" value="OAE29206.1"/>
    <property type="molecule type" value="Genomic_DNA"/>
</dbReference>
<evidence type="ECO:0000313" key="5">
    <source>
        <dbReference type="Proteomes" id="UP000077202"/>
    </source>
</evidence>
<dbReference type="GO" id="GO:0005814">
    <property type="term" value="C:centriole"/>
    <property type="evidence" value="ECO:0007669"/>
    <property type="project" value="TreeGrafter"/>
</dbReference>
<protein>
    <recommendedName>
        <fullName evidence="6">Intraflagellar transport protein 52</fullName>
    </recommendedName>
</protein>
<gene>
    <name evidence="4" type="ORF">AXG93_2789s1160</name>
</gene>
<keyword evidence="5" id="KW-1185">Reference proteome</keyword>
<dbReference type="Pfam" id="PF23355">
    <property type="entry name" value="IFT52_GIFT"/>
    <property type="match status" value="2"/>
</dbReference>
<dbReference type="InterPro" id="IPR055458">
    <property type="entry name" value="IFT52_GIFT"/>
</dbReference>
<feature type="domain" description="IFT52 GIFT" evidence="3">
    <location>
        <begin position="161"/>
        <end position="243"/>
    </location>
</feature>
<feature type="domain" description="Intraflagellar transport protein 52 C-terminal" evidence="1">
    <location>
        <begin position="330"/>
        <end position="368"/>
    </location>
</feature>
<evidence type="ECO:0000313" key="4">
    <source>
        <dbReference type="EMBL" id="OAE29206.1"/>
    </source>
</evidence>
<dbReference type="GO" id="GO:0042073">
    <property type="term" value="P:intraciliary transport"/>
    <property type="evidence" value="ECO:0007669"/>
    <property type="project" value="TreeGrafter"/>
</dbReference>
<proteinExistence type="predicted"/>
<dbReference type="CDD" id="cd23683">
    <property type="entry name" value="IFT52_CTD"/>
    <property type="match status" value="1"/>
</dbReference>
<dbReference type="InterPro" id="IPR029062">
    <property type="entry name" value="Class_I_gatase-like"/>
</dbReference>
<dbReference type="GO" id="GO:0030992">
    <property type="term" value="C:intraciliary transport particle B"/>
    <property type="evidence" value="ECO:0007669"/>
    <property type="project" value="TreeGrafter"/>
</dbReference>
<dbReference type="InterPro" id="IPR048643">
    <property type="entry name" value="Itf52_C"/>
</dbReference>
<dbReference type="InterPro" id="IPR039975">
    <property type="entry name" value="IFT52"/>
</dbReference>
<accession>A0A176WAU8</accession>
<dbReference type="PANTHER" id="PTHR12969:SF7">
    <property type="entry name" value="INTRAFLAGELLAR TRANSPORT PROTEIN 52 HOMOLOG"/>
    <property type="match status" value="1"/>
</dbReference>
<dbReference type="Pfam" id="PF23352">
    <property type="entry name" value="IFT52_central"/>
    <property type="match status" value="1"/>
</dbReference>
<dbReference type="Gene3D" id="6.10.250.2800">
    <property type="match status" value="1"/>
</dbReference>
<dbReference type="AlphaFoldDB" id="A0A176WAU8"/>
<dbReference type="SUPFAM" id="SSF52317">
    <property type="entry name" value="Class I glutamine amidotransferase-like"/>
    <property type="match status" value="1"/>
</dbReference>
<comment type="caution">
    <text evidence="4">The sequence shown here is derived from an EMBL/GenBank/DDBJ whole genome shotgun (WGS) entry which is preliminary data.</text>
</comment>
<evidence type="ECO:0000259" key="3">
    <source>
        <dbReference type="Pfam" id="PF23355"/>
    </source>
</evidence>